<keyword evidence="3" id="KW-0804">Transcription</keyword>
<feature type="domain" description="HTH rpiR-type" evidence="4">
    <location>
        <begin position="4"/>
        <end position="80"/>
    </location>
</feature>
<dbReference type="Pfam" id="PF01418">
    <property type="entry name" value="HTH_6"/>
    <property type="match status" value="1"/>
</dbReference>
<dbReference type="OrthoDB" id="2930at2"/>
<dbReference type="Proteomes" id="UP000184088">
    <property type="component" value="Unassembled WGS sequence"/>
</dbReference>
<dbReference type="EMBL" id="FQVH01000002">
    <property type="protein sequence ID" value="SHE54732.1"/>
    <property type="molecule type" value="Genomic_DNA"/>
</dbReference>
<dbReference type="InterPro" id="IPR009057">
    <property type="entry name" value="Homeodomain-like_sf"/>
</dbReference>
<accession>A0A1M4UD70</accession>
<evidence type="ECO:0000256" key="1">
    <source>
        <dbReference type="ARBA" id="ARBA00023015"/>
    </source>
</evidence>
<dbReference type="SUPFAM" id="SSF53697">
    <property type="entry name" value="SIS domain"/>
    <property type="match status" value="1"/>
</dbReference>
<proteinExistence type="predicted"/>
<dbReference type="PANTHER" id="PTHR30514">
    <property type="entry name" value="GLUCOKINASE"/>
    <property type="match status" value="1"/>
</dbReference>
<dbReference type="RefSeq" id="WP_073341463.1">
    <property type="nucleotide sequence ID" value="NZ_FQVH01000002.1"/>
</dbReference>
<dbReference type="GO" id="GO:1901135">
    <property type="term" value="P:carbohydrate derivative metabolic process"/>
    <property type="evidence" value="ECO:0007669"/>
    <property type="project" value="InterPro"/>
</dbReference>
<keyword evidence="7" id="KW-1185">Reference proteome</keyword>
<evidence type="ECO:0000256" key="3">
    <source>
        <dbReference type="ARBA" id="ARBA00023163"/>
    </source>
</evidence>
<dbReference type="PROSITE" id="PS51071">
    <property type="entry name" value="HTH_RPIR"/>
    <property type="match status" value="1"/>
</dbReference>
<dbReference type="SUPFAM" id="SSF46689">
    <property type="entry name" value="Homeodomain-like"/>
    <property type="match status" value="1"/>
</dbReference>
<dbReference type="Pfam" id="PF01380">
    <property type="entry name" value="SIS"/>
    <property type="match status" value="1"/>
</dbReference>
<dbReference type="GO" id="GO:0097367">
    <property type="term" value="F:carbohydrate derivative binding"/>
    <property type="evidence" value="ECO:0007669"/>
    <property type="project" value="InterPro"/>
</dbReference>
<dbReference type="STRING" id="1121256.SAMN02746089_00446"/>
<dbReference type="PANTHER" id="PTHR30514:SF18">
    <property type="entry name" value="RPIR-FAMILY TRANSCRIPTIONAL REGULATOR"/>
    <property type="match status" value="1"/>
</dbReference>
<organism evidence="6 7">
    <name type="scientific">Caldanaerobius fijiensis DSM 17918</name>
    <dbReference type="NCBI Taxonomy" id="1121256"/>
    <lineage>
        <taxon>Bacteria</taxon>
        <taxon>Bacillati</taxon>
        <taxon>Bacillota</taxon>
        <taxon>Clostridia</taxon>
        <taxon>Thermoanaerobacterales</taxon>
        <taxon>Thermoanaerobacteraceae</taxon>
        <taxon>Caldanaerobius</taxon>
    </lineage>
</organism>
<dbReference type="InterPro" id="IPR036388">
    <property type="entry name" value="WH-like_DNA-bd_sf"/>
</dbReference>
<dbReference type="InterPro" id="IPR035472">
    <property type="entry name" value="RpiR-like_SIS"/>
</dbReference>
<dbReference type="GO" id="GO:0003700">
    <property type="term" value="F:DNA-binding transcription factor activity"/>
    <property type="evidence" value="ECO:0007669"/>
    <property type="project" value="InterPro"/>
</dbReference>
<evidence type="ECO:0000313" key="6">
    <source>
        <dbReference type="EMBL" id="SHE54732.1"/>
    </source>
</evidence>
<dbReference type="AlphaFoldDB" id="A0A1M4UD70"/>
<name>A0A1M4UD70_9THEO</name>
<dbReference type="InterPro" id="IPR001347">
    <property type="entry name" value="SIS_dom"/>
</dbReference>
<evidence type="ECO:0000259" key="5">
    <source>
        <dbReference type="PROSITE" id="PS51464"/>
    </source>
</evidence>
<sequence length="292" mass="32978">MSNTDLIDRIKQHLPEFSKSQRLIAEYILEHYDKAAFMTASKLGKKINVSESTVVRFANAIGFEGYPELQKSLQDLVKMKLTTIQRLELAEDYTENNNIVQFVLKSDLENIKATLDTLDIDVFNKVVDSLFNARRIYIIGLRSSMALAEFLGFYLNLILDNVRVVSYGVSDIFEQLLRVGENDVVIGIGFPRYSRRTIDALRYAKEKKAKVIAITDSNLSPLTESADCVLLAKSNIASFVDSLVAPLSLINALIVSVGLREKNIITTYFDHLEKIWDKYGVYSDKTEGAKDE</sequence>
<dbReference type="Gene3D" id="3.40.50.10490">
    <property type="entry name" value="Glucose-6-phosphate isomerase like protein, domain 1"/>
    <property type="match status" value="1"/>
</dbReference>
<feature type="domain" description="SIS" evidence="5">
    <location>
        <begin position="126"/>
        <end position="264"/>
    </location>
</feature>
<dbReference type="GO" id="GO:0003677">
    <property type="term" value="F:DNA binding"/>
    <property type="evidence" value="ECO:0007669"/>
    <property type="project" value="UniProtKB-KW"/>
</dbReference>
<evidence type="ECO:0000259" key="4">
    <source>
        <dbReference type="PROSITE" id="PS51071"/>
    </source>
</evidence>
<dbReference type="CDD" id="cd05013">
    <property type="entry name" value="SIS_RpiR"/>
    <property type="match status" value="1"/>
</dbReference>
<dbReference type="PROSITE" id="PS51464">
    <property type="entry name" value="SIS"/>
    <property type="match status" value="1"/>
</dbReference>
<gene>
    <name evidence="6" type="ORF">SAMN02746089_00446</name>
</gene>
<reference evidence="6 7" key="1">
    <citation type="submission" date="2016-11" db="EMBL/GenBank/DDBJ databases">
        <authorList>
            <person name="Jaros S."/>
            <person name="Januszkiewicz K."/>
            <person name="Wedrychowicz H."/>
        </authorList>
    </citation>
    <scope>NUCLEOTIDE SEQUENCE [LARGE SCALE GENOMIC DNA]</scope>
    <source>
        <strain evidence="6 7">DSM 17918</strain>
    </source>
</reference>
<evidence type="ECO:0000313" key="7">
    <source>
        <dbReference type="Proteomes" id="UP000184088"/>
    </source>
</evidence>
<protein>
    <submittedName>
        <fullName evidence="6">Transcriptional regulator, RpiR family</fullName>
    </submittedName>
</protein>
<dbReference type="InterPro" id="IPR000281">
    <property type="entry name" value="HTH_RpiR"/>
</dbReference>
<dbReference type="Gene3D" id="1.10.10.10">
    <property type="entry name" value="Winged helix-like DNA-binding domain superfamily/Winged helix DNA-binding domain"/>
    <property type="match status" value="1"/>
</dbReference>
<dbReference type="InterPro" id="IPR047640">
    <property type="entry name" value="RpiR-like"/>
</dbReference>
<evidence type="ECO:0000256" key="2">
    <source>
        <dbReference type="ARBA" id="ARBA00023125"/>
    </source>
</evidence>
<dbReference type="InterPro" id="IPR046348">
    <property type="entry name" value="SIS_dom_sf"/>
</dbReference>
<keyword evidence="2" id="KW-0238">DNA-binding</keyword>
<keyword evidence="1" id="KW-0805">Transcription regulation</keyword>